<proteinExistence type="predicted"/>
<gene>
    <name evidence="1" type="ORF">SLS60_002576</name>
</gene>
<evidence type="ECO:0000313" key="1">
    <source>
        <dbReference type="EMBL" id="KAL1607642.1"/>
    </source>
</evidence>
<dbReference type="EMBL" id="JAKJXO020000003">
    <property type="protein sequence ID" value="KAL1607642.1"/>
    <property type="molecule type" value="Genomic_DNA"/>
</dbReference>
<reference evidence="1 2" key="1">
    <citation type="submission" date="2024-02" db="EMBL/GenBank/DDBJ databases">
        <title>De novo assembly and annotation of 12 fungi associated with fruit tree decline syndrome in Ontario, Canada.</title>
        <authorList>
            <person name="Sulman M."/>
            <person name="Ellouze W."/>
            <person name="Ilyukhin E."/>
        </authorList>
    </citation>
    <scope>NUCLEOTIDE SEQUENCE [LARGE SCALE GENOMIC DNA]</scope>
    <source>
        <strain evidence="1 2">M42-189</strain>
    </source>
</reference>
<dbReference type="PANTHER" id="PTHR41775:SF1">
    <property type="entry name" value="PEPTIDASE M6-LIKE DOMAIN-CONTAINING PROTEIN"/>
    <property type="match status" value="1"/>
</dbReference>
<organism evidence="1 2">
    <name type="scientific">Paraconiothyrium brasiliense</name>
    <dbReference type="NCBI Taxonomy" id="300254"/>
    <lineage>
        <taxon>Eukaryota</taxon>
        <taxon>Fungi</taxon>
        <taxon>Dikarya</taxon>
        <taxon>Ascomycota</taxon>
        <taxon>Pezizomycotina</taxon>
        <taxon>Dothideomycetes</taxon>
        <taxon>Pleosporomycetidae</taxon>
        <taxon>Pleosporales</taxon>
        <taxon>Massarineae</taxon>
        <taxon>Didymosphaeriaceae</taxon>
        <taxon>Paraconiothyrium</taxon>
    </lineage>
</organism>
<dbReference type="PANTHER" id="PTHR41775">
    <property type="entry name" value="SECRETED PROTEIN-RELATED"/>
    <property type="match status" value="1"/>
</dbReference>
<accession>A0ABR3RTG4</accession>
<evidence type="ECO:0008006" key="3">
    <source>
        <dbReference type="Google" id="ProtNLM"/>
    </source>
</evidence>
<protein>
    <recommendedName>
        <fullName evidence="3">M6 family metalloprotease domain-containing protein</fullName>
    </recommendedName>
</protein>
<comment type="caution">
    <text evidence="1">The sequence shown here is derived from an EMBL/GenBank/DDBJ whole genome shotgun (WGS) entry which is preliminary data.</text>
</comment>
<dbReference type="InterPro" id="IPR008757">
    <property type="entry name" value="Peptidase_M6-like_domain"/>
</dbReference>
<evidence type="ECO:0000313" key="2">
    <source>
        <dbReference type="Proteomes" id="UP001521785"/>
    </source>
</evidence>
<sequence>MRSMKAFLLFVDFADQPAGNDTTQGLYDFFFPNASAWYETSSYGKLSIDAKADVSQFHRMPLYASDYAWNRGITYEQHEAYIQDALASYVNTFGEAPPPIDVLYVVATRNAPAITYSPTFMGNVTTRNGTFVAKKAVTVGYDAYAKWGFKLINHETGHVMCLPDYYPASGAVGLYVGDFSIMGNINALYPDYFAWDKWRLGWLDDSQVECVQYENATTSTHTIFPLESKTEDAKLVVLKRNETQAMVLEVRSEGGNDIKGGKPGVVVYTVDTTVETLEGPVRVLSNGTVTSELEVPSWGVKISVVGTDDDAYTVRIATASGIEREQSLHSAAGAENIPLLSS</sequence>
<keyword evidence="2" id="KW-1185">Reference proteome</keyword>
<name>A0ABR3RTG4_9PLEO</name>
<dbReference type="NCBIfam" id="TIGR03296">
    <property type="entry name" value="M6dom_TIGR03296"/>
    <property type="match status" value="1"/>
</dbReference>
<dbReference type="Proteomes" id="UP001521785">
    <property type="component" value="Unassembled WGS sequence"/>
</dbReference>